<protein>
    <recommendedName>
        <fullName evidence="4">Carrier domain-containing protein</fullName>
    </recommendedName>
</protein>
<dbReference type="SUPFAM" id="SSF56801">
    <property type="entry name" value="Acetyl-CoA synthetase-like"/>
    <property type="match status" value="1"/>
</dbReference>
<dbReference type="Gene3D" id="1.10.1200.10">
    <property type="entry name" value="ACP-like"/>
    <property type="match status" value="1"/>
</dbReference>
<name>A0A9P8M3X0_9HYPO</name>
<keyword evidence="3" id="KW-0436">Ligase</keyword>
<gene>
    <name evidence="5" type="ORF">MHUMG1_09024</name>
</gene>
<proteinExistence type="predicted"/>
<evidence type="ECO:0000313" key="5">
    <source>
        <dbReference type="EMBL" id="KAH0593302.1"/>
    </source>
</evidence>
<dbReference type="Pfam" id="PF00668">
    <property type="entry name" value="Condensation"/>
    <property type="match status" value="2"/>
</dbReference>
<dbReference type="PANTHER" id="PTHR45527:SF1">
    <property type="entry name" value="FATTY ACID SYNTHASE"/>
    <property type="match status" value="1"/>
</dbReference>
<dbReference type="Proteomes" id="UP000764110">
    <property type="component" value="Unassembled WGS sequence"/>
</dbReference>
<accession>A0A9P8M3X0</accession>
<dbReference type="GO" id="GO:0043041">
    <property type="term" value="P:amino acid activation for nonribosomal peptide biosynthetic process"/>
    <property type="evidence" value="ECO:0007669"/>
    <property type="project" value="TreeGrafter"/>
</dbReference>
<evidence type="ECO:0000313" key="6">
    <source>
        <dbReference type="Proteomes" id="UP000764110"/>
    </source>
</evidence>
<dbReference type="SUPFAM" id="SSF52777">
    <property type="entry name" value="CoA-dependent acyltransferases"/>
    <property type="match status" value="4"/>
</dbReference>
<dbReference type="CDD" id="cd05918">
    <property type="entry name" value="A_NRPS_SidN3_like"/>
    <property type="match status" value="1"/>
</dbReference>
<dbReference type="InterPro" id="IPR023213">
    <property type="entry name" value="CAT-like_dom_sf"/>
</dbReference>
<dbReference type="InterPro" id="IPR020845">
    <property type="entry name" value="AMP-binding_CS"/>
</dbReference>
<dbReference type="EMBL" id="JACEFI010000022">
    <property type="protein sequence ID" value="KAH0593302.1"/>
    <property type="molecule type" value="Genomic_DNA"/>
</dbReference>
<dbReference type="Gene3D" id="3.30.559.30">
    <property type="entry name" value="Nonribosomal peptide synthetase, condensation domain"/>
    <property type="match status" value="2"/>
</dbReference>
<dbReference type="Pfam" id="PF00550">
    <property type="entry name" value="PP-binding"/>
    <property type="match status" value="1"/>
</dbReference>
<dbReference type="GO" id="GO:0016874">
    <property type="term" value="F:ligase activity"/>
    <property type="evidence" value="ECO:0007669"/>
    <property type="project" value="UniProtKB-KW"/>
</dbReference>
<dbReference type="PROSITE" id="PS00455">
    <property type="entry name" value="AMP_BINDING"/>
    <property type="match status" value="1"/>
</dbReference>
<dbReference type="PANTHER" id="PTHR45527">
    <property type="entry name" value="NONRIBOSOMAL PEPTIDE SYNTHETASE"/>
    <property type="match status" value="1"/>
</dbReference>
<feature type="domain" description="Carrier" evidence="4">
    <location>
        <begin position="989"/>
        <end position="1065"/>
    </location>
</feature>
<dbReference type="InterPro" id="IPR010071">
    <property type="entry name" value="AA_adenyl_dom"/>
</dbReference>
<dbReference type="InterPro" id="IPR000873">
    <property type="entry name" value="AMP-dep_synth/lig_dom"/>
</dbReference>
<keyword evidence="2" id="KW-0597">Phosphoprotein</keyword>
<dbReference type="InterPro" id="IPR042099">
    <property type="entry name" value="ANL_N_sf"/>
</dbReference>
<keyword evidence="6" id="KW-1185">Reference proteome</keyword>
<dbReference type="GO" id="GO:0005737">
    <property type="term" value="C:cytoplasm"/>
    <property type="evidence" value="ECO:0007669"/>
    <property type="project" value="TreeGrafter"/>
</dbReference>
<dbReference type="Gene3D" id="3.30.559.10">
    <property type="entry name" value="Chloramphenicol acetyltransferase-like domain"/>
    <property type="match status" value="2"/>
</dbReference>
<dbReference type="SUPFAM" id="SSF47336">
    <property type="entry name" value="ACP-like"/>
    <property type="match status" value="1"/>
</dbReference>
<dbReference type="GO" id="GO:0044550">
    <property type="term" value="P:secondary metabolite biosynthetic process"/>
    <property type="evidence" value="ECO:0007669"/>
    <property type="project" value="TreeGrafter"/>
</dbReference>
<dbReference type="InterPro" id="IPR045851">
    <property type="entry name" value="AMP-bd_C_sf"/>
</dbReference>
<dbReference type="InterPro" id="IPR009081">
    <property type="entry name" value="PP-bd_ACP"/>
</dbReference>
<evidence type="ECO:0000256" key="1">
    <source>
        <dbReference type="ARBA" id="ARBA00022450"/>
    </source>
</evidence>
<organism evidence="5 6">
    <name type="scientific">Metarhizium humberi</name>
    <dbReference type="NCBI Taxonomy" id="2596975"/>
    <lineage>
        <taxon>Eukaryota</taxon>
        <taxon>Fungi</taxon>
        <taxon>Dikarya</taxon>
        <taxon>Ascomycota</taxon>
        <taxon>Pezizomycotina</taxon>
        <taxon>Sordariomycetes</taxon>
        <taxon>Hypocreomycetidae</taxon>
        <taxon>Hypocreales</taxon>
        <taxon>Clavicipitaceae</taxon>
        <taxon>Metarhizium</taxon>
    </lineage>
</organism>
<dbReference type="GO" id="GO:0031177">
    <property type="term" value="F:phosphopantetheine binding"/>
    <property type="evidence" value="ECO:0007669"/>
    <property type="project" value="TreeGrafter"/>
</dbReference>
<keyword evidence="1" id="KW-0596">Phosphopantetheine</keyword>
<dbReference type="Gene3D" id="3.40.50.12780">
    <property type="entry name" value="N-terminal domain of ligase-like"/>
    <property type="match status" value="1"/>
</dbReference>
<dbReference type="PROSITE" id="PS50075">
    <property type="entry name" value="CARRIER"/>
    <property type="match status" value="1"/>
</dbReference>
<comment type="caution">
    <text evidence="5">The sequence shown here is derived from an EMBL/GenBank/DDBJ whole genome shotgun (WGS) entry which is preliminary data.</text>
</comment>
<evidence type="ECO:0000256" key="3">
    <source>
        <dbReference type="ARBA" id="ARBA00022598"/>
    </source>
</evidence>
<dbReference type="InterPro" id="IPR036736">
    <property type="entry name" value="ACP-like_sf"/>
</dbReference>
<reference evidence="5 6" key="1">
    <citation type="submission" date="2020-07" db="EMBL/GenBank/DDBJ databases">
        <title>Metarhizium humberi genome.</title>
        <authorList>
            <person name="Lysoe E."/>
        </authorList>
    </citation>
    <scope>NUCLEOTIDE SEQUENCE [LARGE SCALE GENOMIC DNA]</scope>
    <source>
        <strain evidence="5 6">ESALQ1638</strain>
    </source>
</reference>
<dbReference type="NCBIfam" id="TIGR01733">
    <property type="entry name" value="AA-adenyl-dom"/>
    <property type="match status" value="1"/>
</dbReference>
<dbReference type="InterPro" id="IPR001242">
    <property type="entry name" value="Condensation_dom"/>
</dbReference>
<dbReference type="Pfam" id="PF00501">
    <property type="entry name" value="AMP-binding"/>
    <property type="match status" value="1"/>
</dbReference>
<evidence type="ECO:0000256" key="2">
    <source>
        <dbReference type="ARBA" id="ARBA00022553"/>
    </source>
</evidence>
<evidence type="ECO:0000259" key="4">
    <source>
        <dbReference type="PROSITE" id="PS50075"/>
    </source>
</evidence>
<sequence length="1623" mass="176850">MADPRMPPPTVSMEAIDLASLAEACSLAPSDIEDVYACTPLQINCMAESSIRPGASVYQFVLSIAPSVDLDQLCDALRRVVWMNPILRTRIVDCPLGLVQVVTRQPHCTVRLSVNVSRHVKDEKAWSPKLGEPLFRSAIVNRRLALTMHHAIMDATSQYFLLVDMMRVYHGQKPTTRAYFKDFVHDRASIDEASATSFWRRRFKDVPAVYPHVESGYSPLASHEVFWMMESSRINAHVSAAHIPAFLEAAWSLVLGAYAGSNNIAYGLALSGRAVASSGIATTMGPTVALVPVQARLEPSMKVQDVLKEKAVALRQLQTHAALQYDASKIAQVSGPARIASGFQALLNIVPPTPEPETCGQQVTCDETVEPAKAFSICLGCVFTSQGILIKARFDPSVLCQGQLRRFLYQFEHTLATLMRAEAQTKIESLSLLSSHHLSEISRWNSGLPAATNTCLHHVFTAQATRWPSNTAVEAVDGRLSYSDLAILSDRLAGELCRRGVTINSAVALVFTKSMWAVVAMLAVLKAGGVCVPIDAVHPDDRKQLLISSVKASVILTSSLDIVCPSGLAADIIVIGPAFMADLAGPNDENAGMQVASPEDTAFILFTSGSTGAPKGVVLEHRCLTSALSSLSKRLDWRPGMRMLQFASFAWDMSIGETFGALLSGGCLCMPSDEVRLSGLAGFIQSENVQCAWLTPTVMRTMSPSQVDGLEMLISGGEPVCPTAFRTWGKALRLVNAWGPCEASIVSAAAELTPASPYPQTIGTPLNCAIWIVNPENKDELVPIGAVGELLIQGPGVARGYADDAIKNSAVFISPPRWAVHGSRASSRFYRTGDLGRYNSDGSIHFLGRRDSQVKIRGQRFELGELERVLAGHGQVRDIFTEPKIYKGRTELVAVVCLYDPRLPAGSVLRDLRPPHDRLAADHVKDLRAFACSKLPHYMVPTVWMVVEQMPRTAAAKLARTEISDWLKTKDLSYAKSAACAPMAMTLTPPATTLEKQVQTIWASILDISNETIGRESCFIQLGGDSMLAMRAASQCQRKGIAIDTALLLQNQPLAVLAQALNSTPVRIDEVAPSSPEKPGSDKFGPLEGRLHALGLKNHDINEHDIESIYPATDAQAMMIAIGQPGSTQYTACQACFTLELTPALGVARLQEACRAVLKHHPILRTVFFQKGPLIYQVALKKLHSDAVIVKPDGQDTPAAFERGALLPRFCLFSDGQNCDSLSLKMHHALYDAVSLSLIFQDLSAAYLGDSMSDGPHFHSWVSHVGSLDGTRPRQFWIEALRGSSISHLAPPRLMSIHNHLLRDYMQIRTPMDNLHTSSGTPSSVIKAIWAVILSTALDVNDVVFGEVSSNRYLMMPGVEKVRGPCVNSLPVRARLAKEMTLAMLVTQMHDHETAGLAHHHLGYRSIVRDCTSWPRASRLGSMLVFENHRSLGASVRVGHADGALSAVADAVESADLLMVATPGPKDLLLELHFNKETIPTDQIDWIYRSTTALLQAIPSSLEQTLGHLGRRVREAVGSYVMPPAPITDLPTQPCDKRSPSMEARDVVWNAWKELELLTVDQTESCSMFSGDADMVTILLLSEQYCSYGYNVTTEDIIRNPSRVTQAALIDITIRKRGAFPTK</sequence>
<dbReference type="Gene3D" id="3.30.300.30">
    <property type="match status" value="1"/>
</dbReference>